<evidence type="ECO:0000313" key="2">
    <source>
        <dbReference type="EMBL" id="BBG99222.1"/>
    </source>
</evidence>
<feature type="region of interest" description="Disordered" evidence="1">
    <location>
        <begin position="51"/>
        <end position="83"/>
    </location>
</feature>
<reference evidence="2" key="1">
    <citation type="journal article" date="2019" name="Science">
        <title>Mutation of a bHLH transcription factor allowed almond domestication.</title>
        <authorList>
            <person name="Sanchez-Perez R."/>
            <person name="Pavan S."/>
            <person name="Mazzeo R."/>
            <person name="Moldovan C."/>
            <person name="Aiese Cigliano R."/>
            <person name="Del Cueto J."/>
            <person name="Ricciardi F."/>
            <person name="Lotti C."/>
            <person name="Ricciardi L."/>
            <person name="Dicenta F."/>
            <person name="Lopez-Marques R.L."/>
            <person name="Lindberg Moller B."/>
        </authorList>
    </citation>
    <scope>NUCLEOTIDE SEQUENCE</scope>
</reference>
<dbReference type="AlphaFoldDB" id="A0A4Y1R525"/>
<proteinExistence type="predicted"/>
<feature type="compositionally biased region" description="Low complexity" evidence="1">
    <location>
        <begin position="60"/>
        <end position="77"/>
    </location>
</feature>
<accession>A0A4Y1R525</accession>
<sequence length="125" mass="13926">SAAKGVRRHGVDPNRSRNEEVMPNRPRPPPIQLVATATILGTDLRRGYRWNLRPNATRTSSSDFSSVSPPNRSSKASEVQPISMRKLQRAVEARGIHHRANHSFRAKVKSFGVGQNTGETLSNFR</sequence>
<evidence type="ECO:0000256" key="1">
    <source>
        <dbReference type="SAM" id="MobiDB-lite"/>
    </source>
</evidence>
<dbReference type="EMBL" id="AP019299">
    <property type="protein sequence ID" value="BBG99222.1"/>
    <property type="molecule type" value="Genomic_DNA"/>
</dbReference>
<protein>
    <submittedName>
        <fullName evidence="2">Uncharacterized protein</fullName>
    </submittedName>
</protein>
<feature type="compositionally biased region" description="Basic and acidic residues" evidence="1">
    <location>
        <begin position="9"/>
        <end position="22"/>
    </location>
</feature>
<feature type="region of interest" description="Disordered" evidence="1">
    <location>
        <begin position="1"/>
        <end position="31"/>
    </location>
</feature>
<feature type="non-terminal residue" evidence="2">
    <location>
        <position position="1"/>
    </location>
</feature>
<name>A0A4Y1R525_PRUDU</name>
<gene>
    <name evidence="2" type="ORF">Prudu_008835</name>
</gene>
<organism evidence="2">
    <name type="scientific">Prunus dulcis</name>
    <name type="common">Almond</name>
    <name type="synonym">Amygdalus dulcis</name>
    <dbReference type="NCBI Taxonomy" id="3755"/>
    <lineage>
        <taxon>Eukaryota</taxon>
        <taxon>Viridiplantae</taxon>
        <taxon>Streptophyta</taxon>
        <taxon>Embryophyta</taxon>
        <taxon>Tracheophyta</taxon>
        <taxon>Spermatophyta</taxon>
        <taxon>Magnoliopsida</taxon>
        <taxon>eudicotyledons</taxon>
        <taxon>Gunneridae</taxon>
        <taxon>Pentapetalae</taxon>
        <taxon>rosids</taxon>
        <taxon>fabids</taxon>
        <taxon>Rosales</taxon>
        <taxon>Rosaceae</taxon>
        <taxon>Amygdaloideae</taxon>
        <taxon>Amygdaleae</taxon>
        <taxon>Prunus</taxon>
    </lineage>
</organism>